<evidence type="ECO:0000313" key="1">
    <source>
        <dbReference type="EMBL" id="CAH2000987.1"/>
    </source>
</evidence>
<proteinExistence type="predicted"/>
<comment type="caution">
    <text evidence="1">The sequence shown here is derived from an EMBL/GenBank/DDBJ whole genome shotgun (WGS) entry which is preliminary data.</text>
</comment>
<dbReference type="Proteomes" id="UP001152888">
    <property type="component" value="Unassembled WGS sequence"/>
</dbReference>
<organism evidence="1 2">
    <name type="scientific">Acanthoscelides obtectus</name>
    <name type="common">Bean weevil</name>
    <name type="synonym">Bruchus obtectus</name>
    <dbReference type="NCBI Taxonomy" id="200917"/>
    <lineage>
        <taxon>Eukaryota</taxon>
        <taxon>Metazoa</taxon>
        <taxon>Ecdysozoa</taxon>
        <taxon>Arthropoda</taxon>
        <taxon>Hexapoda</taxon>
        <taxon>Insecta</taxon>
        <taxon>Pterygota</taxon>
        <taxon>Neoptera</taxon>
        <taxon>Endopterygota</taxon>
        <taxon>Coleoptera</taxon>
        <taxon>Polyphaga</taxon>
        <taxon>Cucujiformia</taxon>
        <taxon>Chrysomeloidea</taxon>
        <taxon>Chrysomelidae</taxon>
        <taxon>Bruchinae</taxon>
        <taxon>Bruchini</taxon>
        <taxon>Acanthoscelides</taxon>
    </lineage>
</organism>
<dbReference type="PANTHER" id="PTHR46060">
    <property type="entry name" value="MARINER MOS1 TRANSPOSASE-LIKE PROTEIN"/>
    <property type="match status" value="1"/>
</dbReference>
<dbReference type="EMBL" id="CAKOFQ010007432">
    <property type="protein sequence ID" value="CAH2000987.1"/>
    <property type="molecule type" value="Genomic_DNA"/>
</dbReference>
<dbReference type="InterPro" id="IPR036397">
    <property type="entry name" value="RNaseH_sf"/>
</dbReference>
<name>A0A9P0Q0F4_ACAOB</name>
<dbReference type="InterPro" id="IPR052709">
    <property type="entry name" value="Transposase-MT_Hybrid"/>
</dbReference>
<keyword evidence="2" id="KW-1185">Reference proteome</keyword>
<dbReference type="Gene3D" id="3.30.420.10">
    <property type="entry name" value="Ribonuclease H-like superfamily/Ribonuclease H"/>
    <property type="match status" value="1"/>
</dbReference>
<dbReference type="PANTHER" id="PTHR46060:SF1">
    <property type="entry name" value="MARINER MOS1 TRANSPOSASE-LIKE PROTEIN"/>
    <property type="match status" value="1"/>
</dbReference>
<gene>
    <name evidence="1" type="ORF">ACAOBT_LOCUS25920</name>
</gene>
<evidence type="ECO:0000313" key="2">
    <source>
        <dbReference type="Proteomes" id="UP001152888"/>
    </source>
</evidence>
<dbReference type="GO" id="GO:0003676">
    <property type="term" value="F:nucleic acid binding"/>
    <property type="evidence" value="ECO:0007669"/>
    <property type="project" value="InterPro"/>
</dbReference>
<accession>A0A9P0Q0F4</accession>
<dbReference type="AlphaFoldDB" id="A0A9P0Q0F4"/>
<protein>
    <recommendedName>
        <fullName evidence="3">Histone-lysine N-methyltransferase SETMAR</fullName>
    </recommendedName>
</protein>
<reference evidence="1" key="1">
    <citation type="submission" date="2022-03" db="EMBL/GenBank/DDBJ databases">
        <authorList>
            <person name="Sayadi A."/>
        </authorList>
    </citation>
    <scope>NUCLEOTIDE SEQUENCE</scope>
</reference>
<sequence length="77" mass="8922">MVSHPPYSPDLAPSDFHLFPELKKNLGGTQLQTDEEVQNAVVSFLHGQAEEFYDSGLKKWVPRMQRCIERNEDYVEK</sequence>
<dbReference type="OrthoDB" id="10065579at2759"/>
<evidence type="ECO:0008006" key="3">
    <source>
        <dbReference type="Google" id="ProtNLM"/>
    </source>
</evidence>